<gene>
    <name evidence="2" type="ORF">HERI1096_LOCUS17397</name>
</gene>
<evidence type="ECO:0000313" key="2">
    <source>
        <dbReference type="EMBL" id="CAE0116712.1"/>
    </source>
</evidence>
<sequence>MQAKLSHMAHTEALQAACMQFNEAMTAHCMRAVTERDARVVRLADDRGAEALHAFRQVGALEPPWVEWKRSKVRHAVRELMSSLEQTRPNREFALRARIVRTATDAQYTQQRKPPQSFALPDVEHVISVRDVERLRRGSALVLDPNPPLLGPREMAEAHAELAKHVREGGVMLSHNPCNAGSHHGMLPVSGSGTRLGASTCQLLRKLCAAAATRRVCACVCGAPPSTHAHLPAGSPVRDSECSPGPPDSKPCVAGATSAAPLHRLS</sequence>
<name>A0A7S3AVJ0_9EUKA</name>
<reference evidence="2" key="1">
    <citation type="submission" date="2021-01" db="EMBL/GenBank/DDBJ databases">
        <authorList>
            <person name="Corre E."/>
            <person name="Pelletier E."/>
            <person name="Niang G."/>
            <person name="Scheremetjew M."/>
            <person name="Finn R."/>
            <person name="Kale V."/>
            <person name="Holt S."/>
            <person name="Cochrane G."/>
            <person name="Meng A."/>
            <person name="Brown T."/>
            <person name="Cohen L."/>
        </authorList>
    </citation>
    <scope>NUCLEOTIDE SEQUENCE</scope>
    <source>
        <strain evidence="2">CCMP281</strain>
    </source>
</reference>
<proteinExistence type="predicted"/>
<organism evidence="2">
    <name type="scientific">Haptolina ericina</name>
    <dbReference type="NCBI Taxonomy" id="156174"/>
    <lineage>
        <taxon>Eukaryota</taxon>
        <taxon>Haptista</taxon>
        <taxon>Haptophyta</taxon>
        <taxon>Prymnesiophyceae</taxon>
        <taxon>Prymnesiales</taxon>
        <taxon>Prymnesiaceae</taxon>
        <taxon>Haptolina</taxon>
    </lineage>
</organism>
<feature type="region of interest" description="Disordered" evidence="1">
    <location>
        <begin position="228"/>
        <end position="266"/>
    </location>
</feature>
<accession>A0A7S3AVJ0</accession>
<protein>
    <submittedName>
        <fullName evidence="2">Uncharacterized protein</fullName>
    </submittedName>
</protein>
<evidence type="ECO:0000256" key="1">
    <source>
        <dbReference type="SAM" id="MobiDB-lite"/>
    </source>
</evidence>
<dbReference type="AlphaFoldDB" id="A0A7S3AVJ0"/>
<dbReference type="EMBL" id="HBHX01031258">
    <property type="protein sequence ID" value="CAE0116712.1"/>
    <property type="molecule type" value="Transcribed_RNA"/>
</dbReference>